<accession>A0ABV1VCI3</accession>
<feature type="compositionally biased region" description="Basic and acidic residues" evidence="1">
    <location>
        <begin position="43"/>
        <end position="56"/>
    </location>
</feature>
<feature type="region of interest" description="Disordered" evidence="1">
    <location>
        <begin position="133"/>
        <end position="169"/>
    </location>
</feature>
<organism evidence="2 3">
    <name type="scientific">Streptomyces flaveolus</name>
    <dbReference type="NCBI Taxonomy" id="67297"/>
    <lineage>
        <taxon>Bacteria</taxon>
        <taxon>Bacillati</taxon>
        <taxon>Actinomycetota</taxon>
        <taxon>Actinomycetes</taxon>
        <taxon>Kitasatosporales</taxon>
        <taxon>Streptomycetaceae</taxon>
        <taxon>Streptomyces</taxon>
    </lineage>
</organism>
<feature type="region of interest" description="Disordered" evidence="1">
    <location>
        <begin position="353"/>
        <end position="400"/>
    </location>
</feature>
<feature type="compositionally biased region" description="Polar residues" evidence="1">
    <location>
        <begin position="389"/>
        <end position="400"/>
    </location>
</feature>
<feature type="compositionally biased region" description="Low complexity" evidence="1">
    <location>
        <begin position="57"/>
        <end position="67"/>
    </location>
</feature>
<reference evidence="2 3" key="1">
    <citation type="submission" date="2024-06" db="EMBL/GenBank/DDBJ databases">
        <title>The Natural Products Discovery Center: Release of the First 8490 Sequenced Strains for Exploring Actinobacteria Biosynthetic Diversity.</title>
        <authorList>
            <person name="Kalkreuter E."/>
            <person name="Kautsar S.A."/>
            <person name="Yang D."/>
            <person name="Bader C.D."/>
            <person name="Teijaro C.N."/>
            <person name="Fluegel L."/>
            <person name="Davis C.M."/>
            <person name="Simpson J.R."/>
            <person name="Lauterbach L."/>
            <person name="Steele A.D."/>
            <person name="Gui C."/>
            <person name="Meng S."/>
            <person name="Li G."/>
            <person name="Viehrig K."/>
            <person name="Ye F."/>
            <person name="Su P."/>
            <person name="Kiefer A.F."/>
            <person name="Nichols A."/>
            <person name="Cepeda A.J."/>
            <person name="Yan W."/>
            <person name="Fan B."/>
            <person name="Jiang Y."/>
            <person name="Adhikari A."/>
            <person name="Zheng C.-J."/>
            <person name="Schuster L."/>
            <person name="Cowan T.M."/>
            <person name="Smanski M.J."/>
            <person name="Chevrette M.G."/>
            <person name="De Carvalho L.P.S."/>
            <person name="Shen B."/>
        </authorList>
    </citation>
    <scope>NUCLEOTIDE SEQUENCE [LARGE SCALE GENOMIC DNA]</scope>
    <source>
        <strain evidence="2 3">NPDC000632</strain>
    </source>
</reference>
<evidence type="ECO:0000256" key="1">
    <source>
        <dbReference type="SAM" id="MobiDB-lite"/>
    </source>
</evidence>
<comment type="caution">
    <text evidence="2">The sequence shown here is derived from an EMBL/GenBank/DDBJ whole genome shotgun (WGS) entry which is preliminary data.</text>
</comment>
<evidence type="ECO:0000313" key="3">
    <source>
        <dbReference type="Proteomes" id="UP001490330"/>
    </source>
</evidence>
<evidence type="ECO:0008006" key="4">
    <source>
        <dbReference type="Google" id="ProtNLM"/>
    </source>
</evidence>
<evidence type="ECO:0000313" key="2">
    <source>
        <dbReference type="EMBL" id="MER6904203.1"/>
    </source>
</evidence>
<gene>
    <name evidence="2" type="ORF">ABT322_10560</name>
</gene>
<feature type="region of interest" description="Disordered" evidence="1">
    <location>
        <begin position="1"/>
        <end position="100"/>
    </location>
</feature>
<sequence length="400" mass="42749">MSTVPSPERPDDREPSPSLSDEQLDAFLRESAEGGGAAAPKEPSARARMVTERLRAQDQAAASASGGRRWGREKAAPPATPPGWRTGPAWQGTNGGRSRRRRIKSAVGVLVAVAVAVLVVKPSLVFDGIPEEPTGAAASPLPAETALPSTAPGGAALSEEPTHERPFLGSPAERWAEGADAIVLPQAKAAGGMSKAEVALALRRTKDFLVASNIDPAVLRGARPTAAFDVLDPLDSEMRSRMERALTGPTRDDDPTMFFSRFDPAEVRVLGDTVKVRGHMSFTAGDPGQVKVHADYTFVYPLVRTGQDFSPVTRTIVRRQVTMLLSDPGQWQATTGKLRLFEYSADRANDSCEDEGGYLEPTFPDDVYTGEQGGGPTVDPYDRSRPIDQGQTECGTVSRT</sequence>
<dbReference type="RefSeq" id="WP_350722147.1">
    <property type="nucleotide sequence ID" value="NZ_JBEPCO010000034.1"/>
</dbReference>
<dbReference type="EMBL" id="JBEPCV010000007">
    <property type="protein sequence ID" value="MER6904203.1"/>
    <property type="molecule type" value="Genomic_DNA"/>
</dbReference>
<name>A0ABV1VCI3_9ACTN</name>
<dbReference type="Proteomes" id="UP001490330">
    <property type="component" value="Unassembled WGS sequence"/>
</dbReference>
<protein>
    <recommendedName>
        <fullName evidence="4">Integral membrane protein</fullName>
    </recommendedName>
</protein>
<keyword evidence="3" id="KW-1185">Reference proteome</keyword>
<proteinExistence type="predicted"/>